<feature type="domain" description="DDE Tnp4" evidence="3">
    <location>
        <begin position="11"/>
        <end position="122"/>
    </location>
</feature>
<dbReference type="InterPro" id="IPR027806">
    <property type="entry name" value="HARBI1_dom"/>
</dbReference>
<evidence type="ECO:0000313" key="4">
    <source>
        <dbReference type="EnsemblMetazoa" id="Aqu2.1.07736_001"/>
    </source>
</evidence>
<protein>
    <recommendedName>
        <fullName evidence="3">DDE Tnp4 domain-containing protein</fullName>
    </recommendedName>
</protein>
<reference evidence="4" key="1">
    <citation type="submission" date="2017-05" db="UniProtKB">
        <authorList>
            <consortium name="EnsemblMetazoa"/>
        </authorList>
    </citation>
    <scope>IDENTIFICATION</scope>
</reference>
<organism evidence="4">
    <name type="scientific">Amphimedon queenslandica</name>
    <name type="common">Sponge</name>
    <dbReference type="NCBI Taxonomy" id="400682"/>
    <lineage>
        <taxon>Eukaryota</taxon>
        <taxon>Metazoa</taxon>
        <taxon>Porifera</taxon>
        <taxon>Demospongiae</taxon>
        <taxon>Heteroscleromorpha</taxon>
        <taxon>Haplosclerida</taxon>
        <taxon>Niphatidae</taxon>
        <taxon>Amphimedon</taxon>
    </lineage>
</organism>
<accession>A0A1X7SZW5</accession>
<dbReference type="InParanoid" id="A0A1X7SZW5"/>
<sequence length="149" mass="16639">ILDVMGEYLTGVFRESTLCHALSHNTLNVPPQEPLQGCTLPVAYMLVADEAFSLKEYIQKPFSESGLTKEKRIYNYRLSRARQVVENAFGILANRFCVSMTSINLAPEKVERIVLASCLLHNYLQSNPSSSAIYTPPGSLDSEHPLPHE</sequence>
<dbReference type="Pfam" id="PF13359">
    <property type="entry name" value="DDE_Tnp_4"/>
    <property type="match status" value="1"/>
</dbReference>
<keyword evidence="2" id="KW-0479">Metal-binding</keyword>
<dbReference type="EnsemblMetazoa" id="Aqu2.1.07736_001">
    <property type="protein sequence ID" value="Aqu2.1.07736_001"/>
    <property type="gene ID" value="Aqu2.1.07736"/>
</dbReference>
<dbReference type="eggNOG" id="KOG4585">
    <property type="taxonomic scope" value="Eukaryota"/>
</dbReference>
<dbReference type="GO" id="GO:0046872">
    <property type="term" value="F:metal ion binding"/>
    <property type="evidence" value="ECO:0007669"/>
    <property type="project" value="UniProtKB-KW"/>
</dbReference>
<dbReference type="AlphaFoldDB" id="A0A1X7SZW5"/>
<evidence type="ECO:0000256" key="2">
    <source>
        <dbReference type="ARBA" id="ARBA00022723"/>
    </source>
</evidence>
<dbReference type="OMA" id="CPEPGEM"/>
<dbReference type="STRING" id="400682.A0A1X7SZW5"/>
<name>A0A1X7SZW5_AMPQE</name>
<proteinExistence type="predicted"/>
<dbReference type="OrthoDB" id="10061326at2759"/>
<comment type="cofactor">
    <cofactor evidence="1">
        <name>a divalent metal cation</name>
        <dbReference type="ChEBI" id="CHEBI:60240"/>
    </cofactor>
</comment>
<evidence type="ECO:0000259" key="3">
    <source>
        <dbReference type="Pfam" id="PF13359"/>
    </source>
</evidence>
<evidence type="ECO:0000256" key="1">
    <source>
        <dbReference type="ARBA" id="ARBA00001968"/>
    </source>
</evidence>